<dbReference type="EMBL" id="FQWX01000001">
    <property type="protein sequence ID" value="SHG36270.1"/>
    <property type="molecule type" value="Genomic_DNA"/>
</dbReference>
<dbReference type="OrthoDB" id="9777242at2"/>
<dbReference type="STRING" id="1121321.SAMN04488530_10117"/>
<sequence>MSLFLAPIHSWLFGKIKLLQDLELSIVKSHIDKFGEEASNVQKEAQDIYGQYIDSRPLEELIDTDNIHGWLQERIKEVESRSAYIITKYHDMYKEQSKEITENEYEIQAKKCAANDENKTNTPENVYMSLNNYILSGMPCDRVNSITEKNEEVIVYHQTGCIHRANYEMGKANLDYMYHLKELWVKTFIENLDVKYNYTIEKQGDTTINKIVKG</sequence>
<protein>
    <submittedName>
        <fullName evidence="1">Uncharacterized protein</fullName>
    </submittedName>
</protein>
<gene>
    <name evidence="1" type="ORF">SAMN04488530_10117</name>
</gene>
<dbReference type="Proteomes" id="UP000243255">
    <property type="component" value="Unassembled WGS sequence"/>
</dbReference>
<keyword evidence="2" id="KW-1185">Reference proteome</keyword>
<name>A0A1M5J7P7_9FIRM</name>
<dbReference type="AlphaFoldDB" id="A0A1M5J7P7"/>
<evidence type="ECO:0000313" key="2">
    <source>
        <dbReference type="Proteomes" id="UP000243255"/>
    </source>
</evidence>
<accession>A0A1M5J7P7</accession>
<dbReference type="RefSeq" id="WP_073123028.1">
    <property type="nucleotide sequence ID" value="NZ_BAABCH010000010.1"/>
</dbReference>
<evidence type="ECO:0000313" key="1">
    <source>
        <dbReference type="EMBL" id="SHG36270.1"/>
    </source>
</evidence>
<proteinExistence type="predicted"/>
<organism evidence="1 2">
    <name type="scientific">Asaccharospora irregularis DSM 2635</name>
    <dbReference type="NCBI Taxonomy" id="1121321"/>
    <lineage>
        <taxon>Bacteria</taxon>
        <taxon>Bacillati</taxon>
        <taxon>Bacillota</taxon>
        <taxon>Clostridia</taxon>
        <taxon>Peptostreptococcales</taxon>
        <taxon>Peptostreptococcaceae</taxon>
        <taxon>Asaccharospora</taxon>
    </lineage>
</organism>
<reference evidence="2" key="1">
    <citation type="submission" date="2016-11" db="EMBL/GenBank/DDBJ databases">
        <authorList>
            <person name="Varghese N."/>
            <person name="Submissions S."/>
        </authorList>
    </citation>
    <scope>NUCLEOTIDE SEQUENCE [LARGE SCALE GENOMIC DNA]</scope>
    <source>
        <strain evidence="2">DSM 2635</strain>
    </source>
</reference>